<dbReference type="EMBL" id="JBHSGW010000003">
    <property type="protein sequence ID" value="MFC4739381.1"/>
    <property type="molecule type" value="Genomic_DNA"/>
</dbReference>
<keyword evidence="2 5" id="KW-0812">Transmembrane</keyword>
<keyword evidence="4 5" id="KW-0472">Membrane</keyword>
<organism evidence="7 8">
    <name type="scientific">Flavobacterium ponti</name>
    <dbReference type="NCBI Taxonomy" id="665133"/>
    <lineage>
        <taxon>Bacteria</taxon>
        <taxon>Pseudomonadati</taxon>
        <taxon>Bacteroidota</taxon>
        <taxon>Flavobacteriia</taxon>
        <taxon>Flavobacteriales</taxon>
        <taxon>Flavobacteriaceae</taxon>
        <taxon>Flavobacterium</taxon>
    </lineage>
</organism>
<evidence type="ECO:0000313" key="8">
    <source>
        <dbReference type="Proteomes" id="UP001595885"/>
    </source>
</evidence>
<accession>A0ABV9P438</accession>
<dbReference type="SMART" id="SM00327">
    <property type="entry name" value="VWA"/>
    <property type="match status" value="1"/>
</dbReference>
<gene>
    <name evidence="7" type="ORF">ACFO3U_05190</name>
</gene>
<dbReference type="SUPFAM" id="SSF53300">
    <property type="entry name" value="vWA-like"/>
    <property type="match status" value="1"/>
</dbReference>
<dbReference type="InterPro" id="IPR036465">
    <property type="entry name" value="vWFA_dom_sf"/>
</dbReference>
<evidence type="ECO:0000256" key="3">
    <source>
        <dbReference type="ARBA" id="ARBA00022989"/>
    </source>
</evidence>
<evidence type="ECO:0000256" key="2">
    <source>
        <dbReference type="ARBA" id="ARBA00022692"/>
    </source>
</evidence>
<dbReference type="Pfam" id="PF00092">
    <property type="entry name" value="VWA"/>
    <property type="match status" value="1"/>
</dbReference>
<dbReference type="PROSITE" id="PS50234">
    <property type="entry name" value="VWFA"/>
    <property type="match status" value="1"/>
</dbReference>
<proteinExistence type="predicted"/>
<dbReference type="PANTHER" id="PTHR22550:SF5">
    <property type="entry name" value="LEUCINE ZIPPER PROTEIN 4"/>
    <property type="match status" value="1"/>
</dbReference>
<feature type="transmembrane region" description="Helical" evidence="5">
    <location>
        <begin position="309"/>
        <end position="327"/>
    </location>
</feature>
<comment type="caution">
    <text evidence="7">The sequence shown here is derived from an EMBL/GenBank/DDBJ whole genome shotgun (WGS) entry which is preliminary data.</text>
</comment>
<dbReference type="RefSeq" id="WP_379738744.1">
    <property type="nucleotide sequence ID" value="NZ_JBHSGW010000003.1"/>
</dbReference>
<evidence type="ECO:0000256" key="4">
    <source>
        <dbReference type="ARBA" id="ARBA00023136"/>
    </source>
</evidence>
<evidence type="ECO:0000259" key="6">
    <source>
        <dbReference type="PROSITE" id="PS50234"/>
    </source>
</evidence>
<evidence type="ECO:0000256" key="5">
    <source>
        <dbReference type="SAM" id="Phobius"/>
    </source>
</evidence>
<reference evidence="8" key="1">
    <citation type="journal article" date="2019" name="Int. J. Syst. Evol. Microbiol.">
        <title>The Global Catalogue of Microorganisms (GCM) 10K type strain sequencing project: providing services to taxonomists for standard genome sequencing and annotation.</title>
        <authorList>
            <consortium name="The Broad Institute Genomics Platform"/>
            <consortium name="The Broad Institute Genome Sequencing Center for Infectious Disease"/>
            <person name="Wu L."/>
            <person name="Ma J."/>
        </authorList>
    </citation>
    <scope>NUCLEOTIDE SEQUENCE [LARGE SCALE GENOMIC DNA]</scope>
    <source>
        <strain evidence="8">CCUG 50349</strain>
    </source>
</reference>
<name>A0ABV9P438_9FLAO</name>
<keyword evidence="3 5" id="KW-1133">Transmembrane helix</keyword>
<dbReference type="InterPro" id="IPR002035">
    <property type="entry name" value="VWF_A"/>
</dbReference>
<keyword evidence="1" id="KW-1003">Cell membrane</keyword>
<protein>
    <submittedName>
        <fullName evidence="7">VWA domain-containing protein</fullName>
    </submittedName>
</protein>
<dbReference type="Gene3D" id="3.40.50.410">
    <property type="entry name" value="von Willebrand factor, type A domain"/>
    <property type="match status" value="1"/>
</dbReference>
<feature type="domain" description="VWFA" evidence="6">
    <location>
        <begin position="91"/>
        <end position="292"/>
    </location>
</feature>
<sequence length="346" mass="38937">MYQLEESKYLYLLLIIPIVVLFFVFNLYWKNKKQKEFGDLDLVKKLIPEYSSFKAILKFLIVILGLSAIIIAIANPRLGTKMETIKRDGIDIVFALDVSKSMLAEDIAPNRLEKSKQIINQIINNLQGDRIGLIAYAGSAYPILPMTSDYSIGKMYLQNANTNMLSSQGTALNQAINQAINFFDDDQQSKLLILISDGEDHGDDANEALEIAKEKGIKIVTISVGSTKGGQIPIKENGKVVGYKKDSNGETVITKMNPETLKLIAETTKGKYLDGNNTKSVVDNLQTVLGSIEKNESETQQVAEFKSQYQWFLGLGFLLLFIDLLLFERKTAWFQRLNLFKENRDE</sequence>
<keyword evidence="8" id="KW-1185">Reference proteome</keyword>
<evidence type="ECO:0000313" key="7">
    <source>
        <dbReference type="EMBL" id="MFC4739381.1"/>
    </source>
</evidence>
<dbReference type="Proteomes" id="UP001595885">
    <property type="component" value="Unassembled WGS sequence"/>
</dbReference>
<feature type="transmembrane region" description="Helical" evidence="5">
    <location>
        <begin position="55"/>
        <end position="74"/>
    </location>
</feature>
<dbReference type="InterPro" id="IPR050768">
    <property type="entry name" value="UPF0353/GerABKA_families"/>
</dbReference>
<dbReference type="PANTHER" id="PTHR22550">
    <property type="entry name" value="SPORE GERMINATION PROTEIN"/>
    <property type="match status" value="1"/>
</dbReference>
<evidence type="ECO:0000256" key="1">
    <source>
        <dbReference type="ARBA" id="ARBA00022475"/>
    </source>
</evidence>
<feature type="transmembrane region" description="Helical" evidence="5">
    <location>
        <begin position="12"/>
        <end position="29"/>
    </location>
</feature>